<dbReference type="Proteomes" id="UP000492821">
    <property type="component" value="Unassembled WGS sequence"/>
</dbReference>
<dbReference type="AlphaFoldDB" id="A0A7E4VME1"/>
<evidence type="ECO:0000313" key="1">
    <source>
        <dbReference type="Proteomes" id="UP000492821"/>
    </source>
</evidence>
<organism evidence="1 2">
    <name type="scientific">Panagrellus redivivus</name>
    <name type="common">Microworm</name>
    <dbReference type="NCBI Taxonomy" id="6233"/>
    <lineage>
        <taxon>Eukaryota</taxon>
        <taxon>Metazoa</taxon>
        <taxon>Ecdysozoa</taxon>
        <taxon>Nematoda</taxon>
        <taxon>Chromadorea</taxon>
        <taxon>Rhabditida</taxon>
        <taxon>Tylenchina</taxon>
        <taxon>Panagrolaimomorpha</taxon>
        <taxon>Panagrolaimoidea</taxon>
        <taxon>Panagrolaimidae</taxon>
        <taxon>Panagrellus</taxon>
    </lineage>
</organism>
<dbReference type="WBParaSite" id="Pan_g22716.t1">
    <property type="protein sequence ID" value="Pan_g22716.t1"/>
    <property type="gene ID" value="Pan_g22716"/>
</dbReference>
<reference evidence="2" key="2">
    <citation type="submission" date="2020-10" db="UniProtKB">
        <authorList>
            <consortium name="WormBaseParasite"/>
        </authorList>
    </citation>
    <scope>IDENTIFICATION</scope>
</reference>
<sequence>MVFLKQRNLTIDAPSVWRNAVNVMTNDVKHGLLHSFLRHHRQWEAAVPQLSTVKAQLPEDFQKLITKVSTSSLQTLNRANAEEELRRVLKNPSTEIKEGLSKAQELIHGYLKKHLPSNPSANIALNKKGQKQARFTVPGRRGSRTLVVGTADGSPKARTKTEKVEYITTIYFESSALTKRYQK</sequence>
<evidence type="ECO:0000313" key="2">
    <source>
        <dbReference type="WBParaSite" id="Pan_g22716.t1"/>
    </source>
</evidence>
<proteinExistence type="predicted"/>
<keyword evidence="1" id="KW-1185">Reference proteome</keyword>
<protein>
    <submittedName>
        <fullName evidence="2">Uncharacterized protein</fullName>
    </submittedName>
</protein>
<name>A0A7E4VME1_PANRE</name>
<accession>A0A7E4VME1</accession>
<reference evidence="1" key="1">
    <citation type="journal article" date="2013" name="Genetics">
        <title>The draft genome and transcriptome of Panagrellus redivivus are shaped by the harsh demands of a free-living lifestyle.</title>
        <authorList>
            <person name="Srinivasan J."/>
            <person name="Dillman A.R."/>
            <person name="Macchietto M.G."/>
            <person name="Heikkinen L."/>
            <person name="Lakso M."/>
            <person name="Fracchia K.M."/>
            <person name="Antoshechkin I."/>
            <person name="Mortazavi A."/>
            <person name="Wong G."/>
            <person name="Sternberg P.W."/>
        </authorList>
    </citation>
    <scope>NUCLEOTIDE SEQUENCE [LARGE SCALE GENOMIC DNA]</scope>
    <source>
        <strain evidence="1">MT8872</strain>
    </source>
</reference>